<evidence type="ECO:0000256" key="2">
    <source>
        <dbReference type="ARBA" id="ARBA00023002"/>
    </source>
</evidence>
<dbReference type="GO" id="GO:0016020">
    <property type="term" value="C:membrane"/>
    <property type="evidence" value="ECO:0007669"/>
    <property type="project" value="TreeGrafter"/>
</dbReference>
<dbReference type="PROSITE" id="PS00061">
    <property type="entry name" value="ADH_SHORT"/>
    <property type="match status" value="1"/>
</dbReference>
<gene>
    <name evidence="6" type="ORF">CLV92_11659</name>
</gene>
<evidence type="ECO:0000256" key="4">
    <source>
        <dbReference type="SAM" id="Phobius"/>
    </source>
</evidence>
<dbReference type="PRINTS" id="PR00080">
    <property type="entry name" value="SDRFAMILY"/>
</dbReference>
<keyword evidence="2" id="KW-0560">Oxidoreductase</keyword>
<keyword evidence="4" id="KW-1133">Transmembrane helix</keyword>
<comment type="similarity">
    <text evidence="1 3">Belongs to the short-chain dehydrogenases/reductases (SDR) family.</text>
</comment>
<dbReference type="InterPro" id="IPR020904">
    <property type="entry name" value="Sc_DH/Rdtase_CS"/>
</dbReference>
<name>A0A2S6IDC1_9ACTN</name>
<evidence type="ECO:0000313" key="6">
    <source>
        <dbReference type="EMBL" id="PPK92197.1"/>
    </source>
</evidence>
<accession>A0A2S6IDC1</accession>
<dbReference type="InterPro" id="IPR002347">
    <property type="entry name" value="SDR_fam"/>
</dbReference>
<dbReference type="PANTHER" id="PTHR44196:SF1">
    <property type="entry name" value="DEHYDROGENASE_REDUCTASE SDR FAMILY MEMBER 7B"/>
    <property type="match status" value="1"/>
</dbReference>
<comment type="caution">
    <text evidence="6">The sequence shown here is derived from an EMBL/GenBank/DDBJ whole genome shotgun (WGS) entry which is preliminary data.</text>
</comment>
<protein>
    <submittedName>
        <fullName evidence="6">Short-subunit dehydrogenase</fullName>
    </submittedName>
</protein>
<dbReference type="PRINTS" id="PR00081">
    <property type="entry name" value="GDHRDH"/>
</dbReference>
<sequence length="287" mass="30240">MQNQPLAPYAFAGGTAVVTGAAGGIGTALATQLARRGSSVVLLDRDAAGLQRLAGRLRSEHPAAGVHTHVVDLADRAAIDACAEEVLAAQPRLTLLVNNAGIGLGGMFDQVDLEQFWLVMDVNFRATVQLTHRLLPALRAAPGSHLVNVSSLFGLIAPPGQTAYAASKFAVRGFTEALRSELAPHGVGVTCVHPGGIRTDIARNSLVGSGVPADEARAGREDFEKFLTIPAEVAATEILRAVERRNPRLLIGTSAKVPDLLARVLPGRYPSLLRSVERLAAHSGRRR</sequence>
<keyword evidence="4" id="KW-0812">Transmembrane</keyword>
<organism evidence="6 7">
    <name type="scientific">Kineococcus xinjiangensis</name>
    <dbReference type="NCBI Taxonomy" id="512762"/>
    <lineage>
        <taxon>Bacteria</taxon>
        <taxon>Bacillati</taxon>
        <taxon>Actinomycetota</taxon>
        <taxon>Actinomycetes</taxon>
        <taxon>Kineosporiales</taxon>
        <taxon>Kineosporiaceae</taxon>
        <taxon>Kineococcus</taxon>
    </lineage>
</organism>
<dbReference type="InterPro" id="IPR036291">
    <property type="entry name" value="NAD(P)-bd_dom_sf"/>
</dbReference>
<feature type="transmembrane region" description="Helical" evidence="4">
    <location>
        <begin position="6"/>
        <end position="30"/>
    </location>
</feature>
<dbReference type="PANTHER" id="PTHR44196">
    <property type="entry name" value="DEHYDROGENASE/REDUCTASE SDR FAMILY MEMBER 7B"/>
    <property type="match status" value="1"/>
</dbReference>
<dbReference type="EMBL" id="PTJD01000016">
    <property type="protein sequence ID" value="PPK92197.1"/>
    <property type="molecule type" value="Genomic_DNA"/>
</dbReference>
<keyword evidence="7" id="KW-1185">Reference proteome</keyword>
<dbReference type="PIRSF" id="PIRSF000126">
    <property type="entry name" value="11-beta-HSD1"/>
    <property type="match status" value="1"/>
</dbReference>
<reference evidence="6 7" key="1">
    <citation type="submission" date="2018-02" db="EMBL/GenBank/DDBJ databases">
        <title>Genomic Encyclopedia of Archaeal and Bacterial Type Strains, Phase II (KMG-II): from individual species to whole genera.</title>
        <authorList>
            <person name="Goeker M."/>
        </authorList>
    </citation>
    <scope>NUCLEOTIDE SEQUENCE [LARGE SCALE GENOMIC DNA]</scope>
    <source>
        <strain evidence="6 7">DSM 22857</strain>
    </source>
</reference>
<dbReference type="AlphaFoldDB" id="A0A2S6IDC1"/>
<dbReference type="Pfam" id="PF00106">
    <property type="entry name" value="adh_short"/>
    <property type="match status" value="1"/>
</dbReference>
<dbReference type="Proteomes" id="UP000239485">
    <property type="component" value="Unassembled WGS sequence"/>
</dbReference>
<dbReference type="GO" id="GO:0016491">
    <property type="term" value="F:oxidoreductase activity"/>
    <property type="evidence" value="ECO:0007669"/>
    <property type="project" value="UniProtKB-KW"/>
</dbReference>
<keyword evidence="4" id="KW-0472">Membrane</keyword>
<evidence type="ECO:0000256" key="3">
    <source>
        <dbReference type="RuleBase" id="RU000363"/>
    </source>
</evidence>
<evidence type="ECO:0000313" key="7">
    <source>
        <dbReference type="Proteomes" id="UP000239485"/>
    </source>
</evidence>
<dbReference type="SUPFAM" id="SSF51735">
    <property type="entry name" value="NAD(P)-binding Rossmann-fold domains"/>
    <property type="match status" value="1"/>
</dbReference>
<evidence type="ECO:0000256" key="1">
    <source>
        <dbReference type="ARBA" id="ARBA00006484"/>
    </source>
</evidence>
<feature type="domain" description="Ketoreductase" evidence="5">
    <location>
        <begin position="14"/>
        <end position="200"/>
    </location>
</feature>
<dbReference type="SMART" id="SM00822">
    <property type="entry name" value="PKS_KR"/>
    <property type="match status" value="1"/>
</dbReference>
<dbReference type="InterPro" id="IPR057326">
    <property type="entry name" value="KR_dom"/>
</dbReference>
<evidence type="ECO:0000259" key="5">
    <source>
        <dbReference type="SMART" id="SM00822"/>
    </source>
</evidence>
<dbReference type="Gene3D" id="3.40.50.720">
    <property type="entry name" value="NAD(P)-binding Rossmann-like Domain"/>
    <property type="match status" value="1"/>
</dbReference>
<proteinExistence type="inferred from homology"/>